<feature type="transmembrane region" description="Helical" evidence="1">
    <location>
        <begin position="17"/>
        <end position="33"/>
    </location>
</feature>
<comment type="caution">
    <text evidence="2">The sequence shown here is derived from an EMBL/GenBank/DDBJ whole genome shotgun (WGS) entry which is preliminary data.</text>
</comment>
<organism evidence="2 3">
    <name type="scientific">Faecalibacterium gallinarum</name>
    <dbReference type="NCBI Taxonomy" id="2903556"/>
    <lineage>
        <taxon>Bacteria</taxon>
        <taxon>Bacillati</taxon>
        <taxon>Bacillota</taxon>
        <taxon>Clostridia</taxon>
        <taxon>Eubacteriales</taxon>
        <taxon>Oscillospiraceae</taxon>
        <taxon>Faecalibacterium</taxon>
    </lineage>
</organism>
<dbReference type="EMBL" id="BQKV01000104">
    <property type="protein sequence ID" value="GJN65701.1"/>
    <property type="molecule type" value="Genomic_DNA"/>
</dbReference>
<gene>
    <name evidence="2" type="ORF">JCM17207_23260</name>
</gene>
<dbReference type="RefSeq" id="WP_238317910.1">
    <property type="nucleotide sequence ID" value="NZ_BQKV01000104.1"/>
</dbReference>
<keyword evidence="1" id="KW-1133">Transmembrane helix</keyword>
<reference evidence="2" key="1">
    <citation type="journal article" date="2022" name="Int. J. Syst. Evol. Microbiol.">
        <title>Genome-based, phenotypic and chemotaxonomic classification of Faecalibacterium strains: proposal of three novel species Faecalibacterium duncaniae sp. nov., Faecalibacterium hattorii sp. nov. and Faecalibacterium gallinarum sp. nov. .</title>
        <authorList>
            <person name="Sakamoto M."/>
            <person name="Sakurai N."/>
            <person name="Tanno H."/>
            <person name="Iino T."/>
            <person name="Ohkuma M."/>
            <person name="Endo A."/>
        </authorList>
    </citation>
    <scope>NUCLEOTIDE SEQUENCE</scope>
    <source>
        <strain evidence="2">JCM 17207</strain>
    </source>
</reference>
<keyword evidence="3" id="KW-1185">Reference proteome</keyword>
<feature type="transmembrane region" description="Helical" evidence="1">
    <location>
        <begin position="53"/>
        <end position="72"/>
    </location>
</feature>
<keyword evidence="1" id="KW-0472">Membrane</keyword>
<evidence type="ECO:0000256" key="1">
    <source>
        <dbReference type="SAM" id="Phobius"/>
    </source>
</evidence>
<name>A0AA37MZ54_9FIRM</name>
<feature type="transmembrane region" description="Helical" evidence="1">
    <location>
        <begin position="92"/>
        <end position="117"/>
    </location>
</feature>
<keyword evidence="1" id="KW-0812">Transmembrane</keyword>
<sequence length="185" mass="20489">MSKLTAIISLVLKNCKLELLIIVLGILCINLPWDLSGIAKILSGYFEESRCSGIAGVASVIIGIYVTVWSIFATSASKINAELLKNRVEGQLFFLIAIGLGEAFITTVLCVFIPQEIPHYPELIALLTTLTSASFLKFVILIMMITKLNIKYIVQEIDIQNAICTETQIKLDEIYQRTVDGKSKF</sequence>
<protein>
    <submittedName>
        <fullName evidence="2">Uncharacterized protein</fullName>
    </submittedName>
</protein>
<evidence type="ECO:0000313" key="3">
    <source>
        <dbReference type="Proteomes" id="UP001055185"/>
    </source>
</evidence>
<proteinExistence type="predicted"/>
<dbReference type="AlphaFoldDB" id="A0AA37MZ54"/>
<accession>A0AA37MZ54</accession>
<dbReference type="Proteomes" id="UP001055185">
    <property type="component" value="Unassembled WGS sequence"/>
</dbReference>
<feature type="transmembrane region" description="Helical" evidence="1">
    <location>
        <begin position="123"/>
        <end position="145"/>
    </location>
</feature>
<evidence type="ECO:0000313" key="2">
    <source>
        <dbReference type="EMBL" id="GJN65701.1"/>
    </source>
</evidence>